<dbReference type="Proteomes" id="UP000006055">
    <property type="component" value="Chromosome"/>
</dbReference>
<sequence>MRMMDVRDKIIRILDENPGKRFSVAEIAKEIGSNSKRTTAALGRLHKGGRVERPEKGYYMSKKEAAISPKPVPQKPAAAPAVKATRAPRAARAAKAAPVEKAVAKPSMAIVTVDLLVEGSKSEVNIEKLRQCVSGEPSVLDFKVRGIVDADPKKLKVRVSLPDNE</sequence>
<dbReference type="KEGG" id="dti:Desti_3088"/>
<protein>
    <submittedName>
        <fullName evidence="1">Uncharacterized protein</fullName>
    </submittedName>
</protein>
<dbReference type="RefSeq" id="WP_014810887.1">
    <property type="nucleotide sequence ID" value="NC_018025.1"/>
</dbReference>
<dbReference type="SUPFAM" id="SSF46785">
    <property type="entry name" value="Winged helix' DNA-binding domain"/>
    <property type="match status" value="1"/>
</dbReference>
<keyword evidence="2" id="KW-1185">Reference proteome</keyword>
<dbReference type="AlphaFoldDB" id="I4C859"/>
<proteinExistence type="predicted"/>
<gene>
    <name evidence="1" type="ordered locus">Desti_3088</name>
</gene>
<dbReference type="InterPro" id="IPR036390">
    <property type="entry name" value="WH_DNA-bd_sf"/>
</dbReference>
<evidence type="ECO:0000313" key="1">
    <source>
        <dbReference type="EMBL" id="AFM25750.1"/>
    </source>
</evidence>
<reference evidence="2" key="1">
    <citation type="submission" date="2012-06" db="EMBL/GenBank/DDBJ databases">
        <title>Complete sequence of chromosome of Desulfomonile tiedjei DSM 6799.</title>
        <authorList>
            <person name="Lucas S."/>
            <person name="Copeland A."/>
            <person name="Lapidus A."/>
            <person name="Glavina del Rio T."/>
            <person name="Dalin E."/>
            <person name="Tice H."/>
            <person name="Bruce D."/>
            <person name="Goodwin L."/>
            <person name="Pitluck S."/>
            <person name="Peters L."/>
            <person name="Ovchinnikova G."/>
            <person name="Zeytun A."/>
            <person name="Lu M."/>
            <person name="Kyrpides N."/>
            <person name="Mavromatis K."/>
            <person name="Ivanova N."/>
            <person name="Brettin T."/>
            <person name="Detter J.C."/>
            <person name="Han C."/>
            <person name="Larimer F."/>
            <person name="Land M."/>
            <person name="Hauser L."/>
            <person name="Markowitz V."/>
            <person name="Cheng J.-F."/>
            <person name="Hugenholtz P."/>
            <person name="Woyke T."/>
            <person name="Wu D."/>
            <person name="Spring S."/>
            <person name="Schroeder M."/>
            <person name="Brambilla E."/>
            <person name="Klenk H.-P."/>
            <person name="Eisen J.A."/>
        </authorList>
    </citation>
    <scope>NUCLEOTIDE SEQUENCE [LARGE SCALE GENOMIC DNA]</scope>
    <source>
        <strain evidence="2">ATCC 49306 / DSM 6799 / DCB-1</strain>
    </source>
</reference>
<accession>I4C859</accession>
<name>I4C859_DESTA</name>
<evidence type="ECO:0000313" key="2">
    <source>
        <dbReference type="Proteomes" id="UP000006055"/>
    </source>
</evidence>
<dbReference type="EMBL" id="CP003360">
    <property type="protein sequence ID" value="AFM25750.1"/>
    <property type="molecule type" value="Genomic_DNA"/>
</dbReference>
<organism evidence="1 2">
    <name type="scientific">Desulfomonile tiedjei (strain ATCC 49306 / DSM 6799 / DCB-1)</name>
    <dbReference type="NCBI Taxonomy" id="706587"/>
    <lineage>
        <taxon>Bacteria</taxon>
        <taxon>Pseudomonadati</taxon>
        <taxon>Thermodesulfobacteriota</taxon>
        <taxon>Desulfomonilia</taxon>
        <taxon>Desulfomonilales</taxon>
        <taxon>Desulfomonilaceae</taxon>
        <taxon>Desulfomonile</taxon>
    </lineage>
</organism>
<dbReference type="HOGENOM" id="CLU_1608228_0_0_7"/>